<dbReference type="Gene3D" id="3.40.720.10">
    <property type="entry name" value="Alkaline Phosphatase, subunit A"/>
    <property type="match status" value="1"/>
</dbReference>
<dbReference type="PANTHER" id="PTHR10151">
    <property type="entry name" value="ECTONUCLEOTIDE PYROPHOSPHATASE/PHOSPHODIESTERASE"/>
    <property type="match status" value="1"/>
</dbReference>
<dbReference type="RefSeq" id="WP_209144394.1">
    <property type="nucleotide sequence ID" value="NZ_JAGHKO010000024.1"/>
</dbReference>
<protein>
    <submittedName>
        <fullName evidence="2">Alkaline phosphatase family protein</fullName>
    </submittedName>
</protein>
<dbReference type="CDD" id="cd16018">
    <property type="entry name" value="Enpp"/>
    <property type="match status" value="1"/>
</dbReference>
<dbReference type="Proteomes" id="UP000677244">
    <property type="component" value="Unassembled WGS sequence"/>
</dbReference>
<keyword evidence="1" id="KW-0732">Signal</keyword>
<organism evidence="2 3">
    <name type="scientific">Niastella soli</name>
    <dbReference type="NCBI Taxonomy" id="2821487"/>
    <lineage>
        <taxon>Bacteria</taxon>
        <taxon>Pseudomonadati</taxon>
        <taxon>Bacteroidota</taxon>
        <taxon>Chitinophagia</taxon>
        <taxon>Chitinophagales</taxon>
        <taxon>Chitinophagaceae</taxon>
        <taxon>Niastella</taxon>
    </lineage>
</organism>
<evidence type="ECO:0000313" key="2">
    <source>
        <dbReference type="EMBL" id="MBO9205126.1"/>
    </source>
</evidence>
<dbReference type="PANTHER" id="PTHR10151:SF120">
    <property type="entry name" value="BIS(5'-ADENOSYL)-TRIPHOSPHATASE"/>
    <property type="match status" value="1"/>
</dbReference>
<gene>
    <name evidence="2" type="ORF">J7I42_32870</name>
</gene>
<feature type="chain" id="PRO_5046464440" evidence="1">
    <location>
        <begin position="21"/>
        <end position="447"/>
    </location>
</feature>
<name>A0ABS3Z4Q2_9BACT</name>
<dbReference type="InterPro" id="IPR002591">
    <property type="entry name" value="Phosphodiest/P_Trfase"/>
</dbReference>
<dbReference type="SUPFAM" id="SSF53649">
    <property type="entry name" value="Alkaline phosphatase-like"/>
    <property type="match status" value="1"/>
</dbReference>
<proteinExistence type="predicted"/>
<evidence type="ECO:0000313" key="3">
    <source>
        <dbReference type="Proteomes" id="UP000677244"/>
    </source>
</evidence>
<accession>A0ABS3Z4Q2</accession>
<sequence>MKKFLFGICTLLLCQSTLTAQESHVVLISIDGLRPEFYKDPSWNMVHLRQAMESGSYADGVDGVFPTVTYPSHTTMISGVKPLKHGVYYNTPSEPLGVTGNWLWKYENIKVPTLFSVAKEKGLKTAAVFWPVSVGGPATYNIPEYWYLPKEKGQDRVMSKALQENATPPGLYEEVEQHATGKMEELDFNGDYLGMDENLARMSCYLIRQYKPALLAVHLVTVDHFEHEQGRDGDKVRAAIAGVDRAVKSIREAVQKAGIADKTTFIIVGDHGFVDIHTNIAPNVLLVKAGLYDPKKTENWKAYFHQSGGASFLQLKDKNDKQTKEKVLQLLTSLPAAQQKMFTIKTREEMDAIGADGSATLALAAKQGYAFSGATEGEFIRAGKGGTHGFYPDFKEIQTGFVAFGYGIKKGVVIPQMGLVDIAPLISKLLNLNMPAGDGVLLEGLLK</sequence>
<dbReference type="InterPro" id="IPR017850">
    <property type="entry name" value="Alkaline_phosphatase_core_sf"/>
</dbReference>
<dbReference type="Pfam" id="PF01663">
    <property type="entry name" value="Phosphodiest"/>
    <property type="match status" value="1"/>
</dbReference>
<feature type="signal peptide" evidence="1">
    <location>
        <begin position="1"/>
        <end position="20"/>
    </location>
</feature>
<reference evidence="2 3" key="1">
    <citation type="submission" date="2021-03" db="EMBL/GenBank/DDBJ databases">
        <title>Assistant Professor.</title>
        <authorList>
            <person name="Huq M.A."/>
        </authorList>
    </citation>
    <scope>NUCLEOTIDE SEQUENCE [LARGE SCALE GENOMIC DNA]</scope>
    <source>
        <strain evidence="2 3">MAH-29</strain>
    </source>
</reference>
<evidence type="ECO:0000256" key="1">
    <source>
        <dbReference type="SAM" id="SignalP"/>
    </source>
</evidence>
<dbReference type="EMBL" id="JAGHKO010000024">
    <property type="protein sequence ID" value="MBO9205126.1"/>
    <property type="molecule type" value="Genomic_DNA"/>
</dbReference>
<comment type="caution">
    <text evidence="2">The sequence shown here is derived from an EMBL/GenBank/DDBJ whole genome shotgun (WGS) entry which is preliminary data.</text>
</comment>
<keyword evidence="3" id="KW-1185">Reference proteome</keyword>